<gene>
    <name evidence="1" type="ORF">BS640_05950</name>
</gene>
<dbReference type="EMBL" id="MRWE01000007">
    <property type="protein sequence ID" value="ORJ26382.1"/>
    <property type="molecule type" value="Genomic_DNA"/>
</dbReference>
<dbReference type="PROSITE" id="PS51257">
    <property type="entry name" value="PROKAR_LIPOPROTEIN"/>
    <property type="match status" value="1"/>
</dbReference>
<accession>A0A1X0WHW7</accession>
<dbReference type="GeneID" id="93565515"/>
<dbReference type="SUPFAM" id="SSF141318">
    <property type="entry name" value="TM0957-like"/>
    <property type="match status" value="1"/>
</dbReference>
<sequence>MSSRLMWILMATLLLCSCRIVSEKKLAELKNPPNPHLAQAAMLFDQQIAPQIVSSAKPLATLLGQIEGAKDFDTACQQLGYRSQDENPCVFNTTVSGTVSEVNTESRNGQIVLKSDDPKVGEVKVQIGPTFRGTELRDSYRGLSYSDFNDQNMFGDFGKAINQRAIASLGKPSFKVGDKLTIYGVFSAFDTPQPPILLTPAKITADKATQ</sequence>
<comment type="caution">
    <text evidence="1">The sequence shown here is derived from an EMBL/GenBank/DDBJ whole genome shotgun (WGS) entry which is preliminary data.</text>
</comment>
<dbReference type="RefSeq" id="WP_026110278.1">
    <property type="nucleotide sequence ID" value="NZ_CAUQAZ010000073.1"/>
</dbReference>
<proteinExistence type="predicted"/>
<dbReference type="STRING" id="1646377.BS640_05950"/>
<dbReference type="AlphaFoldDB" id="A0A1X0WHW7"/>
<reference evidence="1 2" key="1">
    <citation type="journal article" date="2017" name="Int. J. Syst. Evol. Microbiol.">
        <title>Rouxiella badensis sp. nov. and Rouxiella silvae sp. nov. isolated from peat bog soil in Germany and emendation of the genus description.</title>
        <authorList>
            <person name="Le Fleche-Mateos A."/>
            <person name="Kugler J.H."/>
            <person name="Hansen S.H."/>
            <person name="Syldatk C."/>
            <person name="Hausmann R."/>
            <person name="Lomprez F."/>
            <person name="Vandenbogaert M."/>
            <person name="Manuguerra J.C."/>
            <person name="Grimont P.A."/>
        </authorList>
    </citation>
    <scope>NUCLEOTIDE SEQUENCE [LARGE SCALE GENOMIC DNA]</scope>
    <source>
        <strain evidence="1 2">DSM 100043</strain>
    </source>
</reference>
<organism evidence="1 2">
    <name type="scientific">Rouxiella badensis</name>
    <dbReference type="NCBI Taxonomy" id="1646377"/>
    <lineage>
        <taxon>Bacteria</taxon>
        <taxon>Pseudomonadati</taxon>
        <taxon>Pseudomonadota</taxon>
        <taxon>Gammaproteobacteria</taxon>
        <taxon>Enterobacterales</taxon>
        <taxon>Yersiniaceae</taxon>
        <taxon>Rouxiella</taxon>
    </lineage>
</organism>
<dbReference type="Pfam" id="PF10054">
    <property type="entry name" value="DUF2291"/>
    <property type="match status" value="1"/>
</dbReference>
<dbReference type="Proteomes" id="UP000192536">
    <property type="component" value="Unassembled WGS sequence"/>
</dbReference>
<evidence type="ECO:0000313" key="2">
    <source>
        <dbReference type="Proteomes" id="UP000192536"/>
    </source>
</evidence>
<dbReference type="InterPro" id="IPR036215">
    <property type="entry name" value="TM0957-like_sf"/>
</dbReference>
<keyword evidence="2" id="KW-1185">Reference proteome</keyword>
<evidence type="ECO:0008006" key="3">
    <source>
        <dbReference type="Google" id="ProtNLM"/>
    </source>
</evidence>
<name>A0A1X0WHW7_9GAMM</name>
<evidence type="ECO:0000313" key="1">
    <source>
        <dbReference type="EMBL" id="ORJ26382.1"/>
    </source>
</evidence>
<protein>
    <recommendedName>
        <fullName evidence="3">DUF2291 domain-containing protein</fullName>
    </recommendedName>
</protein>
<dbReference type="InterPro" id="IPR014582">
    <property type="entry name" value="UCP033535_lipo"/>
</dbReference>